<reference evidence="2 3" key="1">
    <citation type="submission" date="2016-01" db="EMBL/GenBank/DDBJ databases">
        <authorList>
            <person name="Oliw E.H."/>
        </authorList>
    </citation>
    <scope>NUCLEOTIDE SEQUENCE [LARGE SCALE GENOMIC DNA]</scope>
    <source>
        <strain evidence="2">LMG 27134</strain>
    </source>
</reference>
<protein>
    <submittedName>
        <fullName evidence="2">LysR substrate binding domain protein</fullName>
    </submittedName>
</protein>
<dbReference type="SUPFAM" id="SSF53850">
    <property type="entry name" value="Periplasmic binding protein-like II"/>
    <property type="match status" value="1"/>
</dbReference>
<feature type="domain" description="LysR substrate-binding" evidence="1">
    <location>
        <begin position="7"/>
        <end position="86"/>
    </location>
</feature>
<dbReference type="EMBL" id="FCOK02000021">
    <property type="protein sequence ID" value="SAL36729.1"/>
    <property type="molecule type" value="Genomic_DNA"/>
</dbReference>
<evidence type="ECO:0000313" key="3">
    <source>
        <dbReference type="Proteomes" id="UP000054683"/>
    </source>
</evidence>
<gene>
    <name evidence="2" type="ORF">AWB69_03541</name>
</gene>
<sequence>MFASVGAGCTPENVRSCNSLSMMLRLVAAGHAAAVLSPAIMRPDIDAGLIYVLNTERPITRQGFFVAYQDMRHSGVNTIVELAKDVLTRSRVLIPD</sequence>
<proteinExistence type="predicted"/>
<evidence type="ECO:0000313" key="2">
    <source>
        <dbReference type="EMBL" id="SAL36729.1"/>
    </source>
</evidence>
<organism evidence="2 3">
    <name type="scientific">Caballeronia udeis</name>
    <dbReference type="NCBI Taxonomy" id="1232866"/>
    <lineage>
        <taxon>Bacteria</taxon>
        <taxon>Pseudomonadati</taxon>
        <taxon>Pseudomonadota</taxon>
        <taxon>Betaproteobacteria</taxon>
        <taxon>Burkholderiales</taxon>
        <taxon>Burkholderiaceae</taxon>
        <taxon>Caballeronia</taxon>
    </lineage>
</organism>
<dbReference type="Pfam" id="PF03466">
    <property type="entry name" value="LysR_substrate"/>
    <property type="match status" value="1"/>
</dbReference>
<dbReference type="Proteomes" id="UP000054683">
    <property type="component" value="Unassembled WGS sequence"/>
</dbReference>
<dbReference type="InterPro" id="IPR005119">
    <property type="entry name" value="LysR_subst-bd"/>
</dbReference>
<accession>A0A158GYQ6</accession>
<name>A0A158GYQ6_9BURK</name>
<dbReference type="AlphaFoldDB" id="A0A158GYQ6"/>
<evidence type="ECO:0000259" key="1">
    <source>
        <dbReference type="Pfam" id="PF03466"/>
    </source>
</evidence>
<dbReference type="RefSeq" id="WP_062086807.1">
    <property type="nucleotide sequence ID" value="NZ_FCOK02000021.1"/>
</dbReference>